<organism evidence="2 3">
    <name type="scientific">Candidatus Carbonibacillus altaicus</name>
    <dbReference type="NCBI Taxonomy" id="2163959"/>
    <lineage>
        <taxon>Bacteria</taxon>
        <taxon>Bacillati</taxon>
        <taxon>Bacillota</taxon>
        <taxon>Bacilli</taxon>
        <taxon>Bacillales</taxon>
        <taxon>Candidatus Carbonibacillus</taxon>
    </lineage>
</organism>
<feature type="compositionally biased region" description="Basic and acidic residues" evidence="1">
    <location>
        <begin position="9"/>
        <end position="28"/>
    </location>
</feature>
<feature type="region of interest" description="Disordered" evidence="1">
    <location>
        <begin position="1"/>
        <end position="37"/>
    </location>
</feature>
<protein>
    <submittedName>
        <fullName evidence="2">Uncharacterized protein</fullName>
    </submittedName>
</protein>
<evidence type="ECO:0000313" key="2">
    <source>
        <dbReference type="EMBL" id="PTQ56703.1"/>
    </source>
</evidence>
<gene>
    <name evidence="2" type="ORF">BSOLF_2754</name>
</gene>
<evidence type="ECO:0000313" key="3">
    <source>
        <dbReference type="Proteomes" id="UP000244338"/>
    </source>
</evidence>
<dbReference type="Proteomes" id="UP000244338">
    <property type="component" value="Unassembled WGS sequence"/>
</dbReference>
<name>A0A2R6Y223_9BACL</name>
<evidence type="ECO:0000256" key="1">
    <source>
        <dbReference type="SAM" id="MobiDB-lite"/>
    </source>
</evidence>
<reference evidence="3" key="1">
    <citation type="journal article" date="2018" name="Sci. Rep.">
        <title>Lignite coal burning seam in the remote Altai Mountains harbors a hydrogen-driven thermophilic microbial community.</title>
        <authorList>
            <person name="Kadnikov V.V."/>
            <person name="Mardanov A.V."/>
            <person name="Ivasenko D.A."/>
            <person name="Antsiferov D.V."/>
            <person name="Beletsky A.V."/>
            <person name="Karnachuk O.V."/>
            <person name="Ravin N.V."/>
        </authorList>
    </citation>
    <scope>NUCLEOTIDE SEQUENCE [LARGE SCALE GENOMIC DNA]</scope>
</reference>
<dbReference type="AlphaFoldDB" id="A0A2R6Y223"/>
<proteinExistence type="predicted"/>
<comment type="caution">
    <text evidence="2">The sequence shown here is derived from an EMBL/GenBank/DDBJ whole genome shotgun (WGS) entry which is preliminary data.</text>
</comment>
<dbReference type="EMBL" id="PEBX01000021">
    <property type="protein sequence ID" value="PTQ56703.1"/>
    <property type="molecule type" value="Genomic_DNA"/>
</dbReference>
<accession>A0A2R6Y223</accession>
<sequence>MTDCFGQSYKDKENIKDNTNFPEKDSAPQEKSSVPETGAVPVNKIPITASFAYSLALTSDGSVYL</sequence>